<dbReference type="Gene3D" id="3.90.105.10">
    <property type="entry name" value="Molybdopterin biosynthesis moea protein, domain 2"/>
    <property type="match status" value="1"/>
</dbReference>
<protein>
    <recommendedName>
        <fullName evidence="3">Molybdopterin molybdenumtransferase</fullName>
    </recommendedName>
</protein>
<name>A0A0Q3VHF4_9BACI</name>
<proteinExistence type="predicted"/>
<accession>A0A0Q3VHF4</accession>
<sequence>MNDSLPLMHSIGKTLAVVLHAPQPMSYFRRSGMDGFAVVSAALMNEQKGVAAMSQDRYSRQQNFRPIGAAGQQALGDAHVLIVDAGALGSGKRL</sequence>
<evidence type="ECO:0000313" key="1">
    <source>
        <dbReference type="EMBL" id="KQL19211.1"/>
    </source>
</evidence>
<evidence type="ECO:0000313" key="2">
    <source>
        <dbReference type="Proteomes" id="UP000050996"/>
    </source>
</evidence>
<organism evidence="1 2">
    <name type="scientific">Cytobacillus solani</name>
    <dbReference type="NCBI Taxonomy" id="1637975"/>
    <lineage>
        <taxon>Bacteria</taxon>
        <taxon>Bacillati</taxon>
        <taxon>Bacillota</taxon>
        <taxon>Bacilli</taxon>
        <taxon>Bacillales</taxon>
        <taxon>Bacillaceae</taxon>
        <taxon>Cytobacillus</taxon>
    </lineage>
</organism>
<dbReference type="Proteomes" id="UP000050996">
    <property type="component" value="Unassembled WGS sequence"/>
</dbReference>
<dbReference type="STRING" id="1637975.AN957_11880"/>
<dbReference type="GO" id="GO:0008641">
    <property type="term" value="F:ubiquitin-like modifier activating enzyme activity"/>
    <property type="evidence" value="ECO:0007669"/>
    <property type="project" value="InterPro"/>
</dbReference>
<evidence type="ECO:0008006" key="3">
    <source>
        <dbReference type="Google" id="ProtNLM"/>
    </source>
</evidence>
<dbReference type="Gene3D" id="2.170.190.11">
    <property type="entry name" value="Molybdopterin biosynthesis moea protein, domain 3"/>
    <property type="match status" value="1"/>
</dbReference>
<dbReference type="PATRIC" id="fig|1637975.4.peg.2183"/>
<dbReference type="AlphaFoldDB" id="A0A0Q3VHF4"/>
<comment type="caution">
    <text evidence="1">The sequence shown here is derived from an EMBL/GenBank/DDBJ whole genome shotgun (WGS) entry which is preliminary data.</text>
</comment>
<dbReference type="SUPFAM" id="SSF69572">
    <property type="entry name" value="Activating enzymes of the ubiquitin-like proteins"/>
    <property type="match status" value="1"/>
</dbReference>
<reference evidence="1 2" key="1">
    <citation type="submission" date="2015-09" db="EMBL/GenBank/DDBJ databases">
        <title>Genome sequencing project for genomic taxonomy and phylogenomics of Bacillus-like bacteria.</title>
        <authorList>
            <person name="Liu B."/>
            <person name="Wang J."/>
            <person name="Zhu Y."/>
            <person name="Liu G."/>
            <person name="Chen Q."/>
            <person name="Chen Z."/>
            <person name="Lan J."/>
            <person name="Che J."/>
            <person name="Ge C."/>
            <person name="Shi H."/>
            <person name="Pan Z."/>
            <person name="Liu X."/>
        </authorList>
    </citation>
    <scope>NUCLEOTIDE SEQUENCE [LARGE SCALE GENOMIC DNA]</scope>
    <source>
        <strain evidence="1 2">FJAT-18043</strain>
    </source>
</reference>
<keyword evidence="2" id="KW-1185">Reference proteome</keyword>
<gene>
    <name evidence="1" type="ORF">AN957_11880</name>
</gene>
<dbReference type="EMBL" id="LJIX01000006">
    <property type="protein sequence ID" value="KQL19211.1"/>
    <property type="molecule type" value="Genomic_DNA"/>
</dbReference>
<dbReference type="InterPro" id="IPR035985">
    <property type="entry name" value="Ubiquitin-activating_enz"/>
</dbReference>